<keyword evidence="1" id="KW-0472">Membrane</keyword>
<gene>
    <name evidence="2" type="ORF">HAND00432_LOCUS23782</name>
</gene>
<proteinExistence type="predicted"/>
<keyword evidence="1" id="KW-1133">Transmembrane helix</keyword>
<name>A0A6U5A4X6_HEMAN</name>
<accession>A0A6U5A4X6</accession>
<protein>
    <submittedName>
        <fullName evidence="2">Uncharacterized protein</fullName>
    </submittedName>
</protein>
<evidence type="ECO:0000256" key="1">
    <source>
        <dbReference type="SAM" id="Phobius"/>
    </source>
</evidence>
<keyword evidence="1" id="KW-0812">Transmembrane</keyword>
<feature type="transmembrane region" description="Helical" evidence="1">
    <location>
        <begin position="62"/>
        <end position="81"/>
    </location>
</feature>
<evidence type="ECO:0000313" key="2">
    <source>
        <dbReference type="EMBL" id="CAD8972781.1"/>
    </source>
</evidence>
<sequence>MATTRSKRANADGDMSVKTLAFIYGGAALLMVVGLLAVHRYTAEADMSETKEALEEISKSPLIMACLGVGPFIGVISIMIVRMTSLSTLKAE</sequence>
<organism evidence="2">
    <name type="scientific">Hemiselmis andersenii</name>
    <name type="common">Cryptophyte alga</name>
    <dbReference type="NCBI Taxonomy" id="464988"/>
    <lineage>
        <taxon>Eukaryota</taxon>
        <taxon>Cryptophyceae</taxon>
        <taxon>Cryptomonadales</taxon>
        <taxon>Hemiselmidaceae</taxon>
        <taxon>Hemiselmis</taxon>
    </lineage>
</organism>
<reference evidence="2" key="1">
    <citation type="submission" date="2021-01" db="EMBL/GenBank/DDBJ databases">
        <authorList>
            <person name="Corre E."/>
            <person name="Pelletier E."/>
            <person name="Niang G."/>
            <person name="Scheremetjew M."/>
            <person name="Finn R."/>
            <person name="Kale V."/>
            <person name="Holt S."/>
            <person name="Cochrane G."/>
            <person name="Meng A."/>
            <person name="Brown T."/>
            <person name="Cohen L."/>
        </authorList>
    </citation>
    <scope>NUCLEOTIDE SEQUENCE</scope>
    <source>
        <strain evidence="2">CCMP644</strain>
    </source>
</reference>
<dbReference type="EMBL" id="HBFX01039554">
    <property type="protein sequence ID" value="CAD8972781.1"/>
    <property type="molecule type" value="Transcribed_RNA"/>
</dbReference>
<dbReference type="AlphaFoldDB" id="A0A6U5A4X6"/>
<feature type="transmembrane region" description="Helical" evidence="1">
    <location>
        <begin position="21"/>
        <end position="42"/>
    </location>
</feature>